<evidence type="ECO:0000313" key="8">
    <source>
        <dbReference type="Proteomes" id="UP000541181"/>
    </source>
</evidence>
<dbReference type="Gene3D" id="1.10.472.10">
    <property type="entry name" value="Cyclin-like"/>
    <property type="match status" value="2"/>
</dbReference>
<evidence type="ECO:0000256" key="3">
    <source>
        <dbReference type="ARBA" id="ARBA00069543"/>
    </source>
</evidence>
<proteinExistence type="inferred from homology"/>
<evidence type="ECO:0000256" key="2">
    <source>
        <dbReference type="ARBA" id="ARBA00061243"/>
    </source>
</evidence>
<evidence type="ECO:0000259" key="5">
    <source>
        <dbReference type="SMART" id="SM00385"/>
    </source>
</evidence>
<dbReference type="EMBL" id="VZRC01000424">
    <property type="protein sequence ID" value="NWS59424.1"/>
    <property type="molecule type" value="Genomic_DNA"/>
</dbReference>
<dbReference type="Pfam" id="PF02984">
    <property type="entry name" value="Cyclin_C"/>
    <property type="match status" value="1"/>
</dbReference>
<reference evidence="7 8" key="1">
    <citation type="submission" date="2019-09" db="EMBL/GenBank/DDBJ databases">
        <title>Bird 10,000 Genomes (B10K) Project - Family phase.</title>
        <authorList>
            <person name="Zhang G."/>
        </authorList>
    </citation>
    <scope>NUCLEOTIDE SEQUENCE [LARGE SCALE GENOMIC DNA]</scope>
    <source>
        <strain evidence="7">B10K-CU-031-22</strain>
    </source>
</reference>
<feature type="non-terminal residue" evidence="7">
    <location>
        <position position="1"/>
    </location>
</feature>
<feature type="domain" description="Cyclin-like" evidence="5">
    <location>
        <begin position="48"/>
        <end position="139"/>
    </location>
</feature>
<name>A0A7K5GR37_9AVES</name>
<keyword evidence="8" id="KW-1185">Reference proteome</keyword>
<sequence length="366" mass="42227">VRRKPMEQHWSEWDLAREIHQTLRTKELKLPVYKADSPQIGMRRYFVGLLTAMSNCCNLCPTARHLAIYLLDILMDRYDMSVKQLHVISFGCLLLASKFEEREVKVPRLAFLNNVAHTCNVNVVLKKEDLFRLELLVFENFDWNLCLPTPAHYIDYYLSVSVGKYDLDNGWPITSLTKIKYFLEKYAYYFLELSLQEHSFLHFRPSLIAAACVYASRICMQISPAWTTELELLTCYSWEHLTQCTEMMFMCCENDIKEASNIKQVTTQRQEWEALGTPSYQATTQVLFQQSIYHPLAQRSATCSLFQSPVQDLFSAYRDSLQVHRPSDLLARSADSSLHSCAALQTSLWPSAQALPTQMPVAGQMA</sequence>
<dbReference type="PANTHER" id="PTHR10177">
    <property type="entry name" value="CYCLINS"/>
    <property type="match status" value="1"/>
</dbReference>
<evidence type="ECO:0000256" key="4">
    <source>
        <dbReference type="RuleBase" id="RU000383"/>
    </source>
</evidence>
<organism evidence="7 8">
    <name type="scientific">Chunga burmeisteri</name>
    <name type="common">Black-legged seriema</name>
    <dbReference type="NCBI Taxonomy" id="1352770"/>
    <lineage>
        <taxon>Eukaryota</taxon>
        <taxon>Metazoa</taxon>
        <taxon>Chordata</taxon>
        <taxon>Craniata</taxon>
        <taxon>Vertebrata</taxon>
        <taxon>Euteleostomi</taxon>
        <taxon>Archelosauria</taxon>
        <taxon>Archosauria</taxon>
        <taxon>Dinosauria</taxon>
        <taxon>Saurischia</taxon>
        <taxon>Theropoda</taxon>
        <taxon>Coelurosauria</taxon>
        <taxon>Aves</taxon>
        <taxon>Neognathae</taxon>
        <taxon>Neoaves</taxon>
        <taxon>Telluraves</taxon>
        <taxon>Australaves</taxon>
        <taxon>Cariamiformes</taxon>
        <taxon>Cariamidae</taxon>
        <taxon>Chunga</taxon>
    </lineage>
</organism>
<dbReference type="InterPro" id="IPR039361">
    <property type="entry name" value="Cyclin"/>
</dbReference>
<dbReference type="SMART" id="SM00385">
    <property type="entry name" value="CYCLIN"/>
    <property type="match status" value="2"/>
</dbReference>
<dbReference type="OrthoDB" id="285802at2759"/>
<evidence type="ECO:0000256" key="1">
    <source>
        <dbReference type="ARBA" id="ARBA00023127"/>
    </source>
</evidence>
<feature type="non-terminal residue" evidence="7">
    <location>
        <position position="366"/>
    </location>
</feature>
<gene>
    <name evidence="7" type="primary">Ccnj_1</name>
    <name evidence="7" type="ORF">CHUBUR_R00976</name>
</gene>
<comment type="similarity">
    <text evidence="2">Belongs to the cyclin family. Cyclin J subfamily.</text>
</comment>
<keyword evidence="1 4" id="KW-0195">Cyclin</keyword>
<protein>
    <recommendedName>
        <fullName evidence="3">Cyclin-J-like protein</fullName>
    </recommendedName>
</protein>
<dbReference type="InterPro" id="IPR006671">
    <property type="entry name" value="Cyclin_N"/>
</dbReference>
<feature type="domain" description="Cyclin C-terminal" evidence="6">
    <location>
        <begin position="148"/>
        <end position="275"/>
    </location>
</feature>
<dbReference type="Proteomes" id="UP000541181">
    <property type="component" value="Unassembled WGS sequence"/>
</dbReference>
<dbReference type="SUPFAM" id="SSF47954">
    <property type="entry name" value="Cyclin-like"/>
    <property type="match status" value="2"/>
</dbReference>
<dbReference type="SMART" id="SM01332">
    <property type="entry name" value="Cyclin_C"/>
    <property type="match status" value="1"/>
</dbReference>
<accession>A0A7K5GR37</accession>
<evidence type="ECO:0000313" key="7">
    <source>
        <dbReference type="EMBL" id="NWS59424.1"/>
    </source>
</evidence>
<dbReference type="InterPro" id="IPR004367">
    <property type="entry name" value="Cyclin_C-dom"/>
</dbReference>
<dbReference type="InterPro" id="IPR013763">
    <property type="entry name" value="Cyclin-like_dom"/>
</dbReference>
<dbReference type="AlphaFoldDB" id="A0A7K5GR37"/>
<evidence type="ECO:0000259" key="6">
    <source>
        <dbReference type="SMART" id="SM01332"/>
    </source>
</evidence>
<dbReference type="CDD" id="cd20528">
    <property type="entry name" value="CYCLIN_CCNJ-like_rpt1"/>
    <property type="match status" value="1"/>
</dbReference>
<feature type="domain" description="Cyclin-like" evidence="5">
    <location>
        <begin position="177"/>
        <end position="250"/>
    </location>
</feature>
<comment type="caution">
    <text evidence="7">The sequence shown here is derived from an EMBL/GenBank/DDBJ whole genome shotgun (WGS) entry which is preliminary data.</text>
</comment>
<dbReference type="CDD" id="cd20529">
    <property type="entry name" value="CYCLIN_CCNJ-like_rpt2"/>
    <property type="match status" value="1"/>
</dbReference>
<dbReference type="FunFam" id="1.10.472.10:FF:000047">
    <property type="entry name" value="Cyclin J like"/>
    <property type="match status" value="1"/>
</dbReference>
<dbReference type="InterPro" id="IPR036915">
    <property type="entry name" value="Cyclin-like_sf"/>
</dbReference>
<dbReference type="Pfam" id="PF00134">
    <property type="entry name" value="Cyclin_N"/>
    <property type="match status" value="1"/>
</dbReference>